<dbReference type="InterPro" id="IPR028098">
    <property type="entry name" value="Glyco_trans_4-like_N"/>
</dbReference>
<comment type="caution">
    <text evidence="4">The sequence shown here is derived from an EMBL/GenBank/DDBJ whole genome shotgun (WGS) entry which is preliminary data.</text>
</comment>
<evidence type="ECO:0000259" key="3">
    <source>
        <dbReference type="Pfam" id="PF13439"/>
    </source>
</evidence>
<organism evidence="4 5">
    <name type="scientific">Bradyrhizobium niftali</name>
    <dbReference type="NCBI Taxonomy" id="2560055"/>
    <lineage>
        <taxon>Bacteria</taxon>
        <taxon>Pseudomonadati</taxon>
        <taxon>Pseudomonadota</taxon>
        <taxon>Alphaproteobacteria</taxon>
        <taxon>Hyphomicrobiales</taxon>
        <taxon>Nitrobacteraceae</taxon>
        <taxon>Bradyrhizobium</taxon>
    </lineage>
</organism>
<dbReference type="Gene3D" id="3.40.50.2000">
    <property type="entry name" value="Glycogen Phosphorylase B"/>
    <property type="match status" value="2"/>
</dbReference>
<keyword evidence="4" id="KW-0808">Transferase</keyword>
<evidence type="ECO:0000259" key="2">
    <source>
        <dbReference type="Pfam" id="PF00534"/>
    </source>
</evidence>
<reference evidence="4 5" key="1">
    <citation type="submission" date="2019-03" db="EMBL/GenBank/DDBJ databases">
        <title>Bradyrhizobium diversity isolated from nodules of Chamaecrista fasciculata.</title>
        <authorList>
            <person name="Klepa M.S."/>
            <person name="Urquiaga M.O."/>
            <person name="Hungria M."/>
            <person name="Delamuta J.R."/>
        </authorList>
    </citation>
    <scope>NUCLEOTIDE SEQUENCE [LARGE SCALE GENOMIC DNA]</scope>
    <source>
        <strain evidence="4 5">CNPSo 3448</strain>
    </source>
</reference>
<dbReference type="PANTHER" id="PTHR45947">
    <property type="entry name" value="SULFOQUINOVOSYL TRANSFERASE SQD2"/>
    <property type="match status" value="1"/>
</dbReference>
<gene>
    <name evidence="4" type="ORF">E4K65_14020</name>
</gene>
<feature type="domain" description="Glycosyl transferase family 1" evidence="2">
    <location>
        <begin position="254"/>
        <end position="414"/>
    </location>
</feature>
<dbReference type="OrthoDB" id="185319at2"/>
<dbReference type="InterPro" id="IPR001296">
    <property type="entry name" value="Glyco_trans_1"/>
</dbReference>
<dbReference type="Pfam" id="PF00534">
    <property type="entry name" value="Glycos_transf_1"/>
    <property type="match status" value="1"/>
</dbReference>
<feature type="region of interest" description="Disordered" evidence="1">
    <location>
        <begin position="1"/>
        <end position="32"/>
    </location>
</feature>
<dbReference type="PANTHER" id="PTHR45947:SF3">
    <property type="entry name" value="SULFOQUINOVOSYL TRANSFERASE SQD2"/>
    <property type="match status" value="1"/>
</dbReference>
<sequence length="441" mass="47549">MDRSTRAGDRARRSGHHQDHPEGRSSGIRIDRGLTMQSPGKIVVASQHYPPDPSTTAAIMAEIACRLATGHEVVVLSGSPGALPASQTGPGKPRIVAIKNRMTGKAALVRRGAAELLFAARTFLALMRELRPGDVVVTVTAPFMLPYAVATAARLKRARSALILHDLFPNVLVTAGLLKPGSMVTRTMRFANSLMFRALNAVITIGRDAERPLLSYAGMKRNKIRFIPNWATLTPGPRPLSPDNPFRKPLAARFVVGLSGNLGFTHDPEIVFEAARLLKDEADIHFLLSGWGIGFARLKQLQAAANLPNVSFVGRVEDAELEAFLAAANLWIIPYRKDVAGVSVPSRFYNLLAVGRPVVLVSEPEAEAALTVVENGLGWVVTPGRADQLAEAIRAASRSDDGAMAERAVKAASKFDRATAMNAYAALVDELLRNPDLSEQR</sequence>
<dbReference type="Proteomes" id="UP000297966">
    <property type="component" value="Unassembled WGS sequence"/>
</dbReference>
<dbReference type="CDD" id="cd03794">
    <property type="entry name" value="GT4_WbuB-like"/>
    <property type="match status" value="1"/>
</dbReference>
<evidence type="ECO:0000256" key="1">
    <source>
        <dbReference type="SAM" id="MobiDB-lite"/>
    </source>
</evidence>
<dbReference type="AlphaFoldDB" id="A0A4Y9LYK0"/>
<evidence type="ECO:0000313" key="4">
    <source>
        <dbReference type="EMBL" id="TFV47938.1"/>
    </source>
</evidence>
<dbReference type="InterPro" id="IPR050194">
    <property type="entry name" value="Glycosyltransferase_grp1"/>
</dbReference>
<dbReference type="GO" id="GO:0016758">
    <property type="term" value="F:hexosyltransferase activity"/>
    <property type="evidence" value="ECO:0007669"/>
    <property type="project" value="TreeGrafter"/>
</dbReference>
<protein>
    <submittedName>
        <fullName evidence="4">Glycosyltransferase WbuB</fullName>
    </submittedName>
</protein>
<keyword evidence="5" id="KW-1185">Reference proteome</keyword>
<evidence type="ECO:0000313" key="5">
    <source>
        <dbReference type="Proteomes" id="UP000297966"/>
    </source>
</evidence>
<name>A0A4Y9LYK0_9BRAD</name>
<proteinExistence type="predicted"/>
<dbReference type="Pfam" id="PF13439">
    <property type="entry name" value="Glyco_transf_4"/>
    <property type="match status" value="1"/>
</dbReference>
<feature type="domain" description="Glycosyltransferase subfamily 4-like N-terminal" evidence="3">
    <location>
        <begin position="69"/>
        <end position="230"/>
    </location>
</feature>
<dbReference type="SUPFAM" id="SSF53756">
    <property type="entry name" value="UDP-Glycosyltransferase/glycogen phosphorylase"/>
    <property type="match status" value="1"/>
</dbReference>
<feature type="compositionally biased region" description="Basic and acidic residues" evidence="1">
    <location>
        <begin position="1"/>
        <end position="23"/>
    </location>
</feature>
<accession>A0A4Y9LYK0</accession>
<dbReference type="EMBL" id="SPQT01000006">
    <property type="protein sequence ID" value="TFV47938.1"/>
    <property type="molecule type" value="Genomic_DNA"/>
</dbReference>